<dbReference type="InterPro" id="IPR009537">
    <property type="entry name" value="DUF1156"/>
</dbReference>
<evidence type="ECO:0000313" key="3">
    <source>
        <dbReference type="EMBL" id="QPI36205.1"/>
    </source>
</evidence>
<name>A0AAX1J6S5_9MYCO</name>
<reference evidence="3" key="3">
    <citation type="submission" date="2020-11" db="EMBL/GenBank/DDBJ databases">
        <title>Intraspecies plasmid and genomic variation of Mycobacterium kubicae revealed by the complete genome sequences of two clinical isolates.</title>
        <authorList>
            <person name="Hendrix J.R."/>
            <person name="Epperson L.E."/>
            <person name="Honda J.R."/>
            <person name="Strong M."/>
        </authorList>
    </citation>
    <scope>NUCLEOTIDE SEQUENCE</scope>
    <source>
        <strain evidence="3">JCM 13573</strain>
    </source>
</reference>
<evidence type="ECO:0000313" key="2">
    <source>
        <dbReference type="EMBL" id="GFG67908.1"/>
    </source>
</evidence>
<dbReference type="EMBL" id="CP065047">
    <property type="protein sequence ID" value="QPI36205.1"/>
    <property type="molecule type" value="Genomic_DNA"/>
</dbReference>
<keyword evidence="4" id="KW-1185">Reference proteome</keyword>
<accession>A0AAX1J6S5</accession>
<dbReference type="EMBL" id="BLKU01000005">
    <property type="protein sequence ID" value="GFG67908.1"/>
    <property type="molecule type" value="Genomic_DNA"/>
</dbReference>
<evidence type="ECO:0000313" key="4">
    <source>
        <dbReference type="Proteomes" id="UP000465306"/>
    </source>
</evidence>
<reference evidence="2" key="2">
    <citation type="submission" date="2020-02" db="EMBL/GenBank/DDBJ databases">
        <authorList>
            <person name="Matsumoto Y."/>
            <person name="Kinjo T."/>
            <person name="Motooka D."/>
            <person name="Nabeya D."/>
            <person name="Jung N."/>
            <person name="Uechi K."/>
            <person name="Horii T."/>
            <person name="Iida T."/>
            <person name="Fujita J."/>
            <person name="Nakamura S."/>
        </authorList>
    </citation>
    <scope>NUCLEOTIDE SEQUENCE</scope>
    <source>
        <strain evidence="2">JCM 13573</strain>
    </source>
</reference>
<evidence type="ECO:0000313" key="5">
    <source>
        <dbReference type="Proteomes" id="UP000663583"/>
    </source>
</evidence>
<dbReference type="Proteomes" id="UP000465306">
    <property type="component" value="Unassembled WGS sequence"/>
</dbReference>
<dbReference type="RefSeq" id="WP_085075169.1">
    <property type="nucleotide sequence ID" value="NZ_BLKU01000005.1"/>
</dbReference>
<sequence>MTVERRKLIEVSLPLEAINREAAREKSIRHGHPSTLHLWWARRPLAAARAVLFAQLVDDPSAHPERYQTAADQQRRREELHALIEKLVVWENSSNPDVLAEAHKEILDSTGGNPPIIIDPFAGGGTIPLEAQRLGLDARASDLNPVAVLINKALIEIPPKFRNKKPVFPGLADSQIRTWKNAEGLAADVRAYGQWIRDEAEKRIGHLYPKATLPDGTKAPVIAWIWARTVTCPNPRCGTQMPLVRSWWLGKRKGKEAFVVPSVVNGRVSYSISGDLRNAPVEESEGTVGRTGATCINCRTAVELKYIRSEGRAGRIGAQLMAIVAEGKRQRVYVDPDAEHEEAARVAMPEDVPDGGLPNNPRDFKTPNYGMTRWSDLFTVRQLVALTTFSELVREVRDLVEAAAKASELPGSRLAEGGIGAAAYADAVATYIGLALSRTTDLNNRIVTWSNSRDQARNLFARQAIPMAWDFVEVSPFADAAGDIAIATRTMSESLRLLPSAAVGSVNQRDAAQSDFSDCVISTDPPYYDNIGYSDLSDFFYVWLRRSLRSIWPDLFATMLVPKAEELVANPYRHNGNDGARQFFEDGFVTVFTHARAGATSEFPITVFYAFKQSESTDDGAVSRGWETLLEGMVRAGWVITGTWPMRSERGGRMISVGRNALASSVVLALRPRPADARTVDRRGFITALHDELPTRLRELQHGAIAPVDLPQAAIGPGMAVFSRYAKVLEADGSSMTVRSALAQINEVLDQVLSEQEGDFDATTRFAVVWYRQHGYNAGSFGEADNVARARNTSVAAMERAGILTARAGKVALLAPAYLPTDYDPASDLDISAWEVLHHLIRLLDAHGLNAAGDFLKHIGDRGDGGIEPALVKELAFLLFSIADKNRWAKDAIAFNNIVTSWSDVVELSRGGAPADPAMTLDYSTEDEEV</sequence>
<dbReference type="Proteomes" id="UP000663583">
    <property type="component" value="Chromosome"/>
</dbReference>
<organism evidence="3 5">
    <name type="scientific">Mycobacterium kubicae</name>
    <dbReference type="NCBI Taxonomy" id="120959"/>
    <lineage>
        <taxon>Bacteria</taxon>
        <taxon>Bacillati</taxon>
        <taxon>Actinomycetota</taxon>
        <taxon>Actinomycetes</taxon>
        <taxon>Mycobacteriales</taxon>
        <taxon>Mycobacteriaceae</taxon>
        <taxon>Mycobacterium</taxon>
        <taxon>Mycobacterium simiae complex</taxon>
    </lineage>
</organism>
<proteinExistence type="predicted"/>
<evidence type="ECO:0000259" key="1">
    <source>
        <dbReference type="Pfam" id="PF06634"/>
    </source>
</evidence>
<dbReference type="InterPro" id="IPR029063">
    <property type="entry name" value="SAM-dependent_MTases_sf"/>
</dbReference>
<dbReference type="AlphaFoldDB" id="A0AAX1J6S5"/>
<feature type="domain" description="DUF1156" evidence="1">
    <location>
        <begin position="13"/>
        <end position="82"/>
    </location>
</feature>
<dbReference type="Pfam" id="PF06634">
    <property type="entry name" value="DUF1156"/>
    <property type="match status" value="1"/>
</dbReference>
<dbReference type="KEGG" id="mku:I2456_16825"/>
<dbReference type="REBASE" id="490077">
    <property type="entry name" value="M.Mku13573ORF16825P"/>
</dbReference>
<dbReference type="SUPFAM" id="SSF53335">
    <property type="entry name" value="S-adenosyl-L-methionine-dependent methyltransferases"/>
    <property type="match status" value="1"/>
</dbReference>
<protein>
    <submittedName>
        <fullName evidence="3">DUF1156 domain-containing protein</fullName>
    </submittedName>
</protein>
<reference evidence="2 4" key="1">
    <citation type="journal article" date="2019" name="Emerg. Microbes Infect.">
        <title>Comprehensive subspecies identification of 175 nontuberculous mycobacteria species based on 7547 genomic profiles.</title>
        <authorList>
            <person name="Matsumoto Y."/>
            <person name="Kinjo T."/>
            <person name="Motooka D."/>
            <person name="Nabeya D."/>
            <person name="Jung N."/>
            <person name="Uechi K."/>
            <person name="Horii T."/>
            <person name="Iida T."/>
            <person name="Fujita J."/>
            <person name="Nakamura S."/>
        </authorList>
    </citation>
    <scope>NUCLEOTIDE SEQUENCE [LARGE SCALE GENOMIC DNA]</scope>
    <source>
        <strain evidence="2 4">JCM 13573</strain>
    </source>
</reference>
<gene>
    <name evidence="3" type="ORF">I2456_16825</name>
    <name evidence="2" type="ORF">MKUB_53980</name>
</gene>